<dbReference type="Proteomes" id="UP000460416">
    <property type="component" value="Unassembled WGS sequence"/>
</dbReference>
<comment type="similarity">
    <text evidence="2 7">Belongs to the peptidase M14 family.</text>
</comment>
<dbReference type="PANTHER" id="PTHR11705:SF143">
    <property type="entry name" value="SLL0236 PROTEIN"/>
    <property type="match status" value="1"/>
</dbReference>
<dbReference type="PANTHER" id="PTHR11705">
    <property type="entry name" value="PROTEASE FAMILY M14 CARBOXYPEPTIDASE A,B"/>
    <property type="match status" value="1"/>
</dbReference>
<evidence type="ECO:0000256" key="7">
    <source>
        <dbReference type="PROSITE-ProRule" id="PRU01379"/>
    </source>
</evidence>
<evidence type="ECO:0000256" key="5">
    <source>
        <dbReference type="ARBA" id="ARBA00022833"/>
    </source>
</evidence>
<keyword evidence="5" id="KW-0862">Zinc</keyword>
<keyword evidence="4" id="KW-0378">Hydrolase</keyword>
<evidence type="ECO:0000256" key="4">
    <source>
        <dbReference type="ARBA" id="ARBA00022801"/>
    </source>
</evidence>
<protein>
    <submittedName>
        <fullName evidence="9">DUF2817 domain-containing protein</fullName>
    </submittedName>
</protein>
<feature type="domain" description="Peptidase M14" evidence="8">
    <location>
        <begin position="25"/>
        <end position="284"/>
    </location>
</feature>
<evidence type="ECO:0000259" key="8">
    <source>
        <dbReference type="PROSITE" id="PS52035"/>
    </source>
</evidence>
<dbReference type="SUPFAM" id="SSF53187">
    <property type="entry name" value="Zn-dependent exopeptidases"/>
    <property type="match status" value="1"/>
</dbReference>
<dbReference type="GO" id="GO:0008270">
    <property type="term" value="F:zinc ion binding"/>
    <property type="evidence" value="ECO:0007669"/>
    <property type="project" value="InterPro"/>
</dbReference>
<dbReference type="PROSITE" id="PS52035">
    <property type="entry name" value="PEPTIDASE_M14"/>
    <property type="match status" value="1"/>
</dbReference>
<sequence>MFSFVNMKNMQLKELFQEDFYSAIKMQEVTGRYVTNKDLEKVKSYFGDKIDFQEIGRSVKGKSVYMTRVGKGKIKVLAWSQMHGNEATTTKAVFDLLNTFINESGNKVISSILDSCSIFIIPILNPDGAEAYTRINANSVDLNRDLQQLSQPESRILMQQYQAIKPEFCLNLHDQRTIFSAGSRPEPATLSFLTPSKDPERSIDDSRRQSMCLIAGMAEDLQNELQGRIGRYDDAFNINCAGDTFQNLNIPTVLFEAGHFPEDYEREETRKYVFKALLSCLYQIAHLQPDTSGEESYFDIPENQKLFNDVIIRNARIGNENSEISIQFREVLGEKGIEFLPMVEKREKRISNYGHREIDAKGLEVSLPDGSEISENVVVNKIVINNRELEVKYR</sequence>
<evidence type="ECO:0000256" key="2">
    <source>
        <dbReference type="ARBA" id="ARBA00005988"/>
    </source>
</evidence>
<dbReference type="GO" id="GO:0006508">
    <property type="term" value="P:proteolysis"/>
    <property type="evidence" value="ECO:0007669"/>
    <property type="project" value="UniProtKB-KW"/>
</dbReference>
<gene>
    <name evidence="9" type="ORF">FLP08_08950</name>
</gene>
<keyword evidence="3" id="KW-0645">Protease</keyword>
<feature type="active site" description="Proton donor/acceptor" evidence="7">
    <location>
        <position position="256"/>
    </location>
</feature>
<dbReference type="InterPro" id="IPR000834">
    <property type="entry name" value="Peptidase_M14"/>
</dbReference>
<evidence type="ECO:0000256" key="6">
    <source>
        <dbReference type="ARBA" id="ARBA00023049"/>
    </source>
</evidence>
<accession>A0A7K1LQF4</accession>
<reference evidence="9 10" key="1">
    <citation type="submission" date="2019-07" db="EMBL/GenBank/DDBJ databases">
        <title>Gramella aestuarii sp. nov., isolated from a tidal flat, and emended description of Gramella echinicola.</title>
        <authorList>
            <person name="Liu L."/>
        </authorList>
    </citation>
    <scope>NUCLEOTIDE SEQUENCE [LARGE SCALE GENOMIC DNA]</scope>
    <source>
        <strain evidence="9 10">BS12</strain>
    </source>
</reference>
<comment type="caution">
    <text evidence="9">The sequence shown here is derived from an EMBL/GenBank/DDBJ whole genome shotgun (WGS) entry which is preliminary data.</text>
</comment>
<evidence type="ECO:0000313" key="9">
    <source>
        <dbReference type="EMBL" id="MUP42700.1"/>
    </source>
</evidence>
<dbReference type="GO" id="GO:0004181">
    <property type="term" value="F:metallocarboxypeptidase activity"/>
    <property type="evidence" value="ECO:0007669"/>
    <property type="project" value="InterPro"/>
</dbReference>
<dbReference type="GO" id="GO:0005615">
    <property type="term" value="C:extracellular space"/>
    <property type="evidence" value="ECO:0007669"/>
    <property type="project" value="TreeGrafter"/>
</dbReference>
<name>A0A7K1LQF4_9FLAO</name>
<keyword evidence="6" id="KW-0482">Metalloprotease</keyword>
<evidence type="ECO:0000313" key="10">
    <source>
        <dbReference type="Proteomes" id="UP000460416"/>
    </source>
</evidence>
<dbReference type="EMBL" id="VJVW01000003">
    <property type="protein sequence ID" value="MUP42700.1"/>
    <property type="molecule type" value="Genomic_DNA"/>
</dbReference>
<dbReference type="Gene3D" id="3.40.630.10">
    <property type="entry name" value="Zn peptidases"/>
    <property type="match status" value="1"/>
</dbReference>
<keyword evidence="10" id="KW-1185">Reference proteome</keyword>
<organism evidence="9 10">
    <name type="scientific">Christiangramia aestuarii</name>
    <dbReference type="NCBI Taxonomy" id="1028746"/>
    <lineage>
        <taxon>Bacteria</taxon>
        <taxon>Pseudomonadati</taxon>
        <taxon>Bacteroidota</taxon>
        <taxon>Flavobacteriia</taxon>
        <taxon>Flavobacteriales</taxon>
        <taxon>Flavobacteriaceae</taxon>
        <taxon>Christiangramia</taxon>
    </lineage>
</organism>
<dbReference type="OrthoDB" id="1119199at2"/>
<evidence type="ECO:0000256" key="3">
    <source>
        <dbReference type="ARBA" id="ARBA00022670"/>
    </source>
</evidence>
<dbReference type="Pfam" id="PF00246">
    <property type="entry name" value="Peptidase_M14"/>
    <property type="match status" value="1"/>
</dbReference>
<comment type="cofactor">
    <cofactor evidence="1">
        <name>Zn(2+)</name>
        <dbReference type="ChEBI" id="CHEBI:29105"/>
    </cofactor>
</comment>
<dbReference type="AlphaFoldDB" id="A0A7K1LQF4"/>
<proteinExistence type="inferred from homology"/>
<evidence type="ECO:0000256" key="1">
    <source>
        <dbReference type="ARBA" id="ARBA00001947"/>
    </source>
</evidence>